<evidence type="ECO:0000313" key="7">
    <source>
        <dbReference type="EMBL" id="OCH94670.1"/>
    </source>
</evidence>
<dbReference type="EMBL" id="KV722341">
    <property type="protein sequence ID" value="OCH94670.1"/>
    <property type="molecule type" value="Genomic_DNA"/>
</dbReference>
<dbReference type="InterPro" id="IPR009057">
    <property type="entry name" value="Homeodomain-like_sf"/>
</dbReference>
<organism evidence="7 8">
    <name type="scientific">Obba rivulosa</name>
    <dbReference type="NCBI Taxonomy" id="1052685"/>
    <lineage>
        <taxon>Eukaryota</taxon>
        <taxon>Fungi</taxon>
        <taxon>Dikarya</taxon>
        <taxon>Basidiomycota</taxon>
        <taxon>Agaricomycotina</taxon>
        <taxon>Agaricomycetes</taxon>
        <taxon>Polyporales</taxon>
        <taxon>Gelatoporiaceae</taxon>
        <taxon>Obba</taxon>
    </lineage>
</organism>
<evidence type="ECO:0000259" key="6">
    <source>
        <dbReference type="Pfam" id="PF05920"/>
    </source>
</evidence>
<dbReference type="GO" id="GO:0003677">
    <property type="term" value="F:DNA binding"/>
    <property type="evidence" value="ECO:0007669"/>
    <property type="project" value="UniProtKB-KW"/>
</dbReference>
<dbReference type="OrthoDB" id="250329at2759"/>
<dbReference type="AlphaFoldDB" id="A0A8E2J4W3"/>
<dbReference type="Gene3D" id="1.10.10.60">
    <property type="entry name" value="Homeodomain-like"/>
    <property type="match status" value="1"/>
</dbReference>
<feature type="domain" description="KN homeodomain" evidence="6">
    <location>
        <begin position="146"/>
        <end position="181"/>
    </location>
</feature>
<dbReference type="Proteomes" id="UP000250043">
    <property type="component" value="Unassembled WGS sequence"/>
</dbReference>
<dbReference type="InterPro" id="IPR008422">
    <property type="entry name" value="KN_HD"/>
</dbReference>
<reference evidence="7 8" key="1">
    <citation type="submission" date="2016-07" db="EMBL/GenBank/DDBJ databases">
        <title>Draft genome of the white-rot fungus Obba rivulosa 3A-2.</title>
        <authorList>
            <consortium name="DOE Joint Genome Institute"/>
            <person name="Miettinen O."/>
            <person name="Riley R."/>
            <person name="Acob R."/>
            <person name="Barry K."/>
            <person name="Cullen D."/>
            <person name="De Vries R."/>
            <person name="Hainaut M."/>
            <person name="Hatakka A."/>
            <person name="Henrissat B."/>
            <person name="Hilden K."/>
            <person name="Kuo R."/>
            <person name="Labutti K."/>
            <person name="Lipzen A."/>
            <person name="Makela M.R."/>
            <person name="Sandor L."/>
            <person name="Spatafora J.W."/>
            <person name="Grigoriev I.V."/>
            <person name="Hibbett D.S."/>
        </authorList>
    </citation>
    <scope>NUCLEOTIDE SEQUENCE [LARGE SCALE GENOMIC DNA]</scope>
    <source>
        <strain evidence="7 8">3A-2</strain>
    </source>
</reference>
<dbReference type="InterPro" id="IPR001356">
    <property type="entry name" value="HD"/>
</dbReference>
<gene>
    <name evidence="7" type="ORF">OBBRIDRAFT_884468</name>
</gene>
<dbReference type="CDD" id="cd00086">
    <property type="entry name" value="homeodomain"/>
    <property type="match status" value="1"/>
</dbReference>
<comment type="similarity">
    <text evidence="1">Belongs to the TALE/M-ATYP homeobox family.</text>
</comment>
<evidence type="ECO:0000256" key="5">
    <source>
        <dbReference type="SAM" id="MobiDB-lite"/>
    </source>
</evidence>
<keyword evidence="3" id="KW-0371">Homeobox</keyword>
<feature type="compositionally biased region" description="Polar residues" evidence="5">
    <location>
        <begin position="284"/>
        <end position="297"/>
    </location>
</feature>
<feature type="region of interest" description="Disordered" evidence="5">
    <location>
        <begin position="271"/>
        <end position="323"/>
    </location>
</feature>
<proteinExistence type="inferred from homology"/>
<keyword evidence="8" id="KW-1185">Reference proteome</keyword>
<protein>
    <recommendedName>
        <fullName evidence="6">KN homeodomain domain-containing protein</fullName>
    </recommendedName>
</protein>
<sequence>MRTIRERLLNISEDFLIAIVAGTTQIERFNDIWSELHKDFDSAMAAGQLDDDTISLAHSTTSRVAIYASAFHDLYVDYQQLTADMMSELEMNFARMTLSDTLLPMTESADVLKERAPSASVKVCSWPKLLDSVIGVAPFEHAAYSWLITHLHDPYPSKAVREAIARSSQVDTDVVSRWFKAIRAQIGWNASRTHRFQGSRNKIVRAAHQAFANSGGSCDLADEDLEAFMAMKAKVLSLMESFQHASHTNPPALDFEPPIFNDDSLQGGYLSPIDESDGLRSASHGPSRTPSLTFSSSDESEKVHTSSERQASRKRRRDESEMRQLTDRAVKQLWWAIASSLRTLLTLHYSHRSPLSSVDASSSTIIPAQDLGQCLSDVTVLGGSSLSFLDRDLEACRPASYLKRYLEESEEARITKRARIDDEGLDAVADWLDLLKSPLNMSSQASFDTSVPLDIQLFSDWTSLSVTGQAESVFPSPFVAQQLDVTALDVLPQYPDVISMNVPNDDVSDRLLVSSTADDLATEILGEAALASFDFSSGSTGAELLAPTVTTPSFPSSSSWEEIPYEPISTLFPNICAEPSAFVPIGAHPTVLPQDSLFTPDSPPPSFFQSTGDMSAFDWDNSASVFTHPYDIDASPPPYEATSDVNGSLCDVLLGKIGDVDPPEFDGAFSLDASDLDYLLALEKLDQFPEMTNDFQLWTELSQTVV</sequence>
<name>A0A8E2J4W3_9APHY</name>
<evidence type="ECO:0000256" key="3">
    <source>
        <dbReference type="ARBA" id="ARBA00023155"/>
    </source>
</evidence>
<accession>A0A8E2J4W3</accession>
<feature type="compositionally biased region" description="Basic and acidic residues" evidence="5">
    <location>
        <begin position="299"/>
        <end position="323"/>
    </location>
</feature>
<keyword evidence="4" id="KW-0539">Nucleus</keyword>
<evidence type="ECO:0000256" key="4">
    <source>
        <dbReference type="ARBA" id="ARBA00023242"/>
    </source>
</evidence>
<evidence type="ECO:0000256" key="2">
    <source>
        <dbReference type="ARBA" id="ARBA00023125"/>
    </source>
</evidence>
<dbReference type="Pfam" id="PF05920">
    <property type="entry name" value="Homeobox_KN"/>
    <property type="match status" value="1"/>
</dbReference>
<dbReference type="SUPFAM" id="SSF46689">
    <property type="entry name" value="Homeodomain-like"/>
    <property type="match status" value="1"/>
</dbReference>
<evidence type="ECO:0000256" key="1">
    <source>
        <dbReference type="ARBA" id="ARBA00005800"/>
    </source>
</evidence>
<keyword evidence="2" id="KW-0238">DNA-binding</keyword>
<dbReference type="GO" id="GO:0006355">
    <property type="term" value="P:regulation of DNA-templated transcription"/>
    <property type="evidence" value="ECO:0007669"/>
    <property type="project" value="InterPro"/>
</dbReference>
<evidence type="ECO:0000313" key="8">
    <source>
        <dbReference type="Proteomes" id="UP000250043"/>
    </source>
</evidence>